<sequence>MPVKIEVLNSYQLRIKDDDLLLLPVIEIKPTADYNFPHISKIDISVTGKPEELASLIQSVYKSVNFYSTNKLLRLSTPQRLKQLDCRWDKPLPMGVNCNLVVTVEYFDSDDRTDNPNLSVTKTSRSECNIWTFGEPIKPMPVDTPEPEPETTPVSKKQDITYPGWFAIDFGTSNSTVTLYDPKVIVTPDSLPSEQEVRLRDRLTVWLNQSPVDNLLGISQDAWKQEWQRFLSQLIVSLNKDSSKSTSAIEKIPHNLGEQLFRGVNSVDLLEAIRQIEICLSKRLPWFRRAASKRLNQIYHEVFRVPPLEWQSLIPVELDKDRRLSEISSELEVVSLEPASPDDAQTNVKVILGEKAKQDRLSTIGKGEDIEGRFLHSPKRYFGQERSFQVTIDDQQATIEVNKLLQAAYAELIDLTEQYRQHYPGKCSEGKFYRAVVTYPTIASPFVRREIENLVKKLDIEDVQMAYDEAISVAIFFLWREFGGDLNVGIESFKTRCRHDGDKWWQNVLVLDIGGGTTDLALIRLTLEEINPFEPGEDRGDGGRYYKLTPKLLGSSGHLQLGGELITLRLFALLKAAIADCLLTAVTEERLANDVLKVQLNELSDRFISDGKFQPGGLLAYVDQEIREGDAYKDALNVAEKVLPTRWKNAPSRVQTFYTLWEQAENAKIKLGQKRQKYSPEPTFVLDGQTIADLLLQNDIQLPNEVIDSLSVTLTVQQFERAVSPVIREAVGIGQGLVENALKAKSFNVQNSQSQKEQVDWLILSGKTCNLELVERELYRVFSQSDYFVWNEERVTFEPEYTKLATSAGACFAEKIRQLGFAPKESKELLRRGANQLYIDVKNLFYFLPCSFKREVIGGSLDPIFQAGQELYQLKAGDAIAKYRSSWQGMQLTNNIIRQDFENIKPQLWGSYNGDALMKKLGMTEDDFKNHIKVQFEINQKLDIDLLLCRGNPYYLILMNIPSLDAGKVIGTRAVISENGKVVCDIAVNVAESANALKTDAHTVVFAAEKDYSKDVKIFQYDDTETQPQGMGLIAELPPFPTSGKHTFYFQFHNPKSNTWELIGELPQPQVKTEYPCRYYVSLNEKGILRVHAFEVPYWTSTNPEYLKIEGCVFRDTLQPQPNDVKAERDPFSGEH</sequence>
<keyword evidence="3" id="KW-1185">Reference proteome</keyword>
<dbReference type="SUPFAM" id="SSF53067">
    <property type="entry name" value="Actin-like ATPase domain"/>
    <property type="match status" value="1"/>
</dbReference>
<evidence type="ECO:0000256" key="1">
    <source>
        <dbReference type="SAM" id="MobiDB-lite"/>
    </source>
</evidence>
<reference evidence="3" key="1">
    <citation type="journal article" date="2021" name="Science">
        <title>Hunting the eagle killer: A cyanobacterial neurotoxin causes vacuolar myelinopathy.</title>
        <authorList>
            <person name="Breinlinger S."/>
            <person name="Phillips T.J."/>
            <person name="Haram B.N."/>
            <person name="Mares J."/>
            <person name="Martinez Yerena J.A."/>
            <person name="Hrouzek P."/>
            <person name="Sobotka R."/>
            <person name="Henderson W.M."/>
            <person name="Schmieder P."/>
            <person name="Williams S.M."/>
            <person name="Lauderdale J.D."/>
            <person name="Wilde H.D."/>
            <person name="Gerrin W."/>
            <person name="Kust A."/>
            <person name="Washington J.W."/>
            <person name="Wagner C."/>
            <person name="Geier B."/>
            <person name="Liebeke M."/>
            <person name="Enke H."/>
            <person name="Niedermeyer T.H.J."/>
            <person name="Wilde S.B."/>
        </authorList>
    </citation>
    <scope>NUCLEOTIDE SEQUENCE [LARGE SCALE GENOMIC DNA]</scope>
    <source>
        <strain evidence="3">Thurmond2011</strain>
    </source>
</reference>
<proteinExistence type="predicted"/>
<evidence type="ECO:0000313" key="2">
    <source>
        <dbReference type="EMBL" id="MDR9893153.1"/>
    </source>
</evidence>
<evidence type="ECO:0000313" key="3">
    <source>
        <dbReference type="Proteomes" id="UP000667802"/>
    </source>
</evidence>
<gene>
    <name evidence="2" type="ORF">G7B40_000950</name>
</gene>
<dbReference type="RefSeq" id="WP_208341004.1">
    <property type="nucleotide sequence ID" value="NZ_CAWQFN010000771.1"/>
</dbReference>
<name>A0AAP5I0X3_9CYAN</name>
<dbReference type="AlphaFoldDB" id="A0AAP5I0X3"/>
<dbReference type="Gene3D" id="3.90.640.10">
    <property type="entry name" value="Actin, Chain A, domain 4"/>
    <property type="match status" value="1"/>
</dbReference>
<dbReference type="Proteomes" id="UP000667802">
    <property type="component" value="Unassembled WGS sequence"/>
</dbReference>
<protein>
    <submittedName>
        <fullName evidence="2">Molecular chaperone</fullName>
    </submittedName>
</protein>
<dbReference type="InterPro" id="IPR043129">
    <property type="entry name" value="ATPase_NBD"/>
</dbReference>
<organism evidence="2 3">
    <name type="scientific">Aetokthonos hydrillicola Thurmond2011</name>
    <dbReference type="NCBI Taxonomy" id="2712845"/>
    <lineage>
        <taxon>Bacteria</taxon>
        <taxon>Bacillati</taxon>
        <taxon>Cyanobacteriota</taxon>
        <taxon>Cyanophyceae</taxon>
        <taxon>Nostocales</taxon>
        <taxon>Hapalosiphonaceae</taxon>
        <taxon>Aetokthonos</taxon>
    </lineage>
</organism>
<accession>A0AAP5I0X3</accession>
<comment type="caution">
    <text evidence="2">The sequence shown here is derived from an EMBL/GenBank/DDBJ whole genome shotgun (WGS) entry which is preliminary data.</text>
</comment>
<feature type="region of interest" description="Disordered" evidence="1">
    <location>
        <begin position="137"/>
        <end position="156"/>
    </location>
</feature>
<dbReference type="Gene3D" id="3.30.420.40">
    <property type="match status" value="2"/>
</dbReference>
<dbReference type="EMBL" id="JAALHA020000001">
    <property type="protein sequence ID" value="MDR9893153.1"/>
    <property type="molecule type" value="Genomic_DNA"/>
</dbReference>